<gene>
    <name evidence="2" type="ORF">B0H17DRAFT_1206416</name>
</gene>
<organism evidence="2 3">
    <name type="scientific">Mycena rosella</name>
    <name type="common">Pink bonnet</name>
    <name type="synonym">Agaricus rosellus</name>
    <dbReference type="NCBI Taxonomy" id="1033263"/>
    <lineage>
        <taxon>Eukaryota</taxon>
        <taxon>Fungi</taxon>
        <taxon>Dikarya</taxon>
        <taxon>Basidiomycota</taxon>
        <taxon>Agaricomycotina</taxon>
        <taxon>Agaricomycetes</taxon>
        <taxon>Agaricomycetidae</taxon>
        <taxon>Agaricales</taxon>
        <taxon>Marasmiineae</taxon>
        <taxon>Mycenaceae</taxon>
        <taxon>Mycena</taxon>
    </lineage>
</organism>
<dbReference type="AlphaFoldDB" id="A0AAD7D556"/>
<evidence type="ECO:0000313" key="2">
    <source>
        <dbReference type="EMBL" id="KAJ7679771.1"/>
    </source>
</evidence>
<keyword evidence="3" id="KW-1185">Reference proteome</keyword>
<name>A0AAD7D556_MYCRO</name>
<proteinExistence type="predicted"/>
<feature type="signal peptide" evidence="1">
    <location>
        <begin position="1"/>
        <end position="22"/>
    </location>
</feature>
<comment type="caution">
    <text evidence="2">The sequence shown here is derived from an EMBL/GenBank/DDBJ whole genome shotgun (WGS) entry which is preliminary data.</text>
</comment>
<dbReference type="EMBL" id="JARKIE010000128">
    <property type="protein sequence ID" value="KAJ7679771.1"/>
    <property type="molecule type" value="Genomic_DNA"/>
</dbReference>
<evidence type="ECO:0000256" key="1">
    <source>
        <dbReference type="SAM" id="SignalP"/>
    </source>
</evidence>
<accession>A0AAD7D556</accession>
<evidence type="ECO:0000313" key="3">
    <source>
        <dbReference type="Proteomes" id="UP001221757"/>
    </source>
</evidence>
<feature type="chain" id="PRO_5041951633" evidence="1">
    <location>
        <begin position="23"/>
        <end position="128"/>
    </location>
</feature>
<reference evidence="2" key="1">
    <citation type="submission" date="2023-03" db="EMBL/GenBank/DDBJ databases">
        <title>Massive genome expansion in bonnet fungi (Mycena s.s.) driven by repeated elements and novel gene families across ecological guilds.</title>
        <authorList>
            <consortium name="Lawrence Berkeley National Laboratory"/>
            <person name="Harder C.B."/>
            <person name="Miyauchi S."/>
            <person name="Viragh M."/>
            <person name="Kuo A."/>
            <person name="Thoen E."/>
            <person name="Andreopoulos B."/>
            <person name="Lu D."/>
            <person name="Skrede I."/>
            <person name="Drula E."/>
            <person name="Henrissat B."/>
            <person name="Morin E."/>
            <person name="Kohler A."/>
            <person name="Barry K."/>
            <person name="LaButti K."/>
            <person name="Morin E."/>
            <person name="Salamov A."/>
            <person name="Lipzen A."/>
            <person name="Mereny Z."/>
            <person name="Hegedus B."/>
            <person name="Baldrian P."/>
            <person name="Stursova M."/>
            <person name="Weitz H."/>
            <person name="Taylor A."/>
            <person name="Grigoriev I.V."/>
            <person name="Nagy L.G."/>
            <person name="Martin F."/>
            <person name="Kauserud H."/>
        </authorList>
    </citation>
    <scope>NUCLEOTIDE SEQUENCE</scope>
    <source>
        <strain evidence="2">CBHHK067</strain>
    </source>
</reference>
<protein>
    <submittedName>
        <fullName evidence="2">Uncharacterized protein</fullName>
    </submittedName>
</protein>
<sequence>MFPSASIALTFLLALSGTAVQSAPLSSRIGPLVQGCSDVNGGGVCIDLQAVPGPALGPCVNQPDVQSLIMPSSLAECFGYLRPNCDANTPEFEPTIELFSVGQGGGTVNTQPGIQFQSFQCVLVGGDE</sequence>
<dbReference type="Proteomes" id="UP001221757">
    <property type="component" value="Unassembled WGS sequence"/>
</dbReference>
<keyword evidence="1" id="KW-0732">Signal</keyword>